<sequence length="130" mass="14908">MEDHLQTGSHTVYALQYHFVTVTKYRADILTDERLERVAEIAHDIADDFEADIKNVDGGTDHVHILFRTKPTTDLTKFINSLKGVTSRRIRSEFPEVTQTLEDAFWQPGYFLATTGQVSIDVLMDYVDDQ</sequence>
<dbReference type="SMART" id="SM01321">
    <property type="entry name" value="Y1_Tnp"/>
    <property type="match status" value="1"/>
</dbReference>
<evidence type="ECO:0000313" key="4">
    <source>
        <dbReference type="Proteomes" id="UP000199320"/>
    </source>
</evidence>
<dbReference type="NCBIfam" id="NF033573">
    <property type="entry name" value="transpos_IS200"/>
    <property type="match status" value="1"/>
</dbReference>
<accession>A0A1I0JJW5</accession>
<dbReference type="EMBL" id="FOIC01000046">
    <property type="protein sequence ID" value="SEU10477.1"/>
    <property type="molecule type" value="Genomic_DNA"/>
</dbReference>
<evidence type="ECO:0000313" key="5">
    <source>
        <dbReference type="Proteomes" id="UP000291097"/>
    </source>
</evidence>
<dbReference type="PANTHER" id="PTHR33360:SF4">
    <property type="entry name" value="TRANSPOSASE IS200-LIKE PROTEIN"/>
    <property type="match status" value="1"/>
</dbReference>
<dbReference type="AlphaFoldDB" id="A0A1I0JJW5"/>
<dbReference type="SUPFAM" id="SSF143422">
    <property type="entry name" value="Transposase IS200-like"/>
    <property type="match status" value="1"/>
</dbReference>
<dbReference type="Proteomes" id="UP000291097">
    <property type="component" value="Unassembled WGS sequence"/>
</dbReference>
<dbReference type="GO" id="GO:0006313">
    <property type="term" value="P:DNA transposition"/>
    <property type="evidence" value="ECO:0007669"/>
    <property type="project" value="InterPro"/>
</dbReference>
<dbReference type="Proteomes" id="UP000199320">
    <property type="component" value="Unassembled WGS sequence"/>
</dbReference>
<evidence type="ECO:0000313" key="2">
    <source>
        <dbReference type="EMBL" id="RZV06715.1"/>
    </source>
</evidence>
<evidence type="ECO:0000259" key="1">
    <source>
        <dbReference type="SMART" id="SM01321"/>
    </source>
</evidence>
<name>A0A1I0JJW5_9EURY</name>
<feature type="domain" description="Transposase IS200-like" evidence="1">
    <location>
        <begin position="12"/>
        <end position="130"/>
    </location>
</feature>
<dbReference type="RefSeq" id="WP_092935824.1">
    <property type="nucleotide sequence ID" value="NZ_FOIC01000046.1"/>
</dbReference>
<reference evidence="2 5" key="3">
    <citation type="submission" date="2019-02" db="EMBL/GenBank/DDBJ databases">
        <title>Genomic Encyclopedia of Archaeal and Bacterial Type Strains, Phase II (KMG-II): from individual species to whole genera.</title>
        <authorList>
            <person name="Goeker M."/>
        </authorList>
    </citation>
    <scope>NUCLEOTIDE SEQUENCE [LARGE SCALE GENOMIC DNA]</scope>
    <source>
        <strain evidence="2 5">DSM 18328</strain>
    </source>
</reference>
<protein>
    <submittedName>
        <fullName evidence="3">Putative transposase</fullName>
    </submittedName>
</protein>
<dbReference type="GO" id="GO:0003677">
    <property type="term" value="F:DNA binding"/>
    <property type="evidence" value="ECO:0007669"/>
    <property type="project" value="InterPro"/>
</dbReference>
<proteinExistence type="predicted"/>
<dbReference type="GO" id="GO:0004803">
    <property type="term" value="F:transposase activity"/>
    <property type="evidence" value="ECO:0007669"/>
    <property type="project" value="InterPro"/>
</dbReference>
<evidence type="ECO:0000313" key="3">
    <source>
        <dbReference type="EMBL" id="SEU10477.1"/>
    </source>
</evidence>
<reference evidence="4" key="1">
    <citation type="submission" date="2016-10" db="EMBL/GenBank/DDBJ databases">
        <authorList>
            <person name="Varghese N."/>
            <person name="Submissions S."/>
        </authorList>
    </citation>
    <scope>NUCLEOTIDE SEQUENCE [LARGE SCALE GENOMIC DNA]</scope>
    <source>
        <strain evidence="4">CDM_6</strain>
    </source>
</reference>
<dbReference type="OrthoDB" id="92826at2157"/>
<dbReference type="InterPro" id="IPR002686">
    <property type="entry name" value="Transposase_17"/>
</dbReference>
<organism evidence="3 4">
    <name type="scientific">Natrinema hispanicum</name>
    <dbReference type="NCBI Taxonomy" id="392421"/>
    <lineage>
        <taxon>Archaea</taxon>
        <taxon>Methanobacteriati</taxon>
        <taxon>Methanobacteriota</taxon>
        <taxon>Stenosarchaea group</taxon>
        <taxon>Halobacteria</taxon>
        <taxon>Halobacteriales</taxon>
        <taxon>Natrialbaceae</taxon>
        <taxon>Natrinema</taxon>
    </lineage>
</organism>
<dbReference type="Pfam" id="PF01797">
    <property type="entry name" value="Y1_Tnp"/>
    <property type="match status" value="1"/>
</dbReference>
<dbReference type="InterPro" id="IPR036515">
    <property type="entry name" value="Transposase_17_sf"/>
</dbReference>
<dbReference type="PANTHER" id="PTHR33360">
    <property type="entry name" value="TRANSPOSASE FOR INSERTION SEQUENCE ELEMENT IS200"/>
    <property type="match status" value="1"/>
</dbReference>
<dbReference type="Gene3D" id="3.30.70.1290">
    <property type="entry name" value="Transposase IS200-like"/>
    <property type="match status" value="1"/>
</dbReference>
<reference evidence="3" key="2">
    <citation type="submission" date="2016-10" db="EMBL/GenBank/DDBJ databases">
        <authorList>
            <person name="de Groot N.N."/>
        </authorList>
    </citation>
    <scope>NUCLEOTIDE SEQUENCE [LARGE SCALE GENOMIC DNA]</scope>
    <source>
        <strain evidence="3">CDM_6</strain>
    </source>
</reference>
<dbReference type="STRING" id="392421.SAMN04488694_1468"/>
<keyword evidence="4" id="KW-1185">Reference proteome</keyword>
<gene>
    <name evidence="2" type="ORF">BDK88_3745</name>
    <name evidence="3" type="ORF">SAMN04488694_1468</name>
</gene>
<dbReference type="EMBL" id="SHMP01000007">
    <property type="protein sequence ID" value="RZV06715.1"/>
    <property type="molecule type" value="Genomic_DNA"/>
</dbReference>